<evidence type="ECO:0000313" key="1">
    <source>
        <dbReference type="EMBL" id="URE11136.1"/>
    </source>
</evidence>
<gene>
    <name evidence="1" type="ORF">MUK42_10748</name>
</gene>
<sequence length="135" mass="14746">MMQTAAFSEIHGGVGHFSVSHLPQATLLPWSVGSQPLHGEPFGQLKSPTEGDPRLEASLAIRHKDSKDWGIEQKTQPRRATISLQLSLPEHPASFELGLGQSMLILKKFISQRTNLCEREAVSWNTSLSTGSCIG</sequence>
<dbReference type="Proteomes" id="UP001055439">
    <property type="component" value="Chromosome 6"/>
</dbReference>
<accession>A0A9E7KB93</accession>
<proteinExistence type="predicted"/>
<reference evidence="1" key="1">
    <citation type="submission" date="2022-05" db="EMBL/GenBank/DDBJ databases">
        <title>The Musa troglodytarum L. genome provides insights into the mechanism of non-climacteric behaviour and enrichment of carotenoids.</title>
        <authorList>
            <person name="Wang J."/>
        </authorList>
    </citation>
    <scope>NUCLEOTIDE SEQUENCE</scope>
    <source>
        <tissue evidence="1">Leaf</tissue>
    </source>
</reference>
<name>A0A9E7KB93_9LILI</name>
<evidence type="ECO:0000313" key="2">
    <source>
        <dbReference type="Proteomes" id="UP001055439"/>
    </source>
</evidence>
<dbReference type="EMBL" id="CP097508">
    <property type="protein sequence ID" value="URE11136.1"/>
    <property type="molecule type" value="Genomic_DNA"/>
</dbReference>
<keyword evidence="2" id="KW-1185">Reference proteome</keyword>
<dbReference type="AlphaFoldDB" id="A0A9E7KB93"/>
<organism evidence="1 2">
    <name type="scientific">Musa troglodytarum</name>
    <name type="common">fe'i banana</name>
    <dbReference type="NCBI Taxonomy" id="320322"/>
    <lineage>
        <taxon>Eukaryota</taxon>
        <taxon>Viridiplantae</taxon>
        <taxon>Streptophyta</taxon>
        <taxon>Embryophyta</taxon>
        <taxon>Tracheophyta</taxon>
        <taxon>Spermatophyta</taxon>
        <taxon>Magnoliopsida</taxon>
        <taxon>Liliopsida</taxon>
        <taxon>Zingiberales</taxon>
        <taxon>Musaceae</taxon>
        <taxon>Musa</taxon>
    </lineage>
</organism>
<protein>
    <submittedName>
        <fullName evidence="1">Nuclear transcription factor Y subunit</fullName>
    </submittedName>
</protein>